<dbReference type="PANTHER" id="PTHR35526:SF3">
    <property type="entry name" value="ANTI-SIGMA-F FACTOR RSBW"/>
    <property type="match status" value="1"/>
</dbReference>
<keyword evidence="1" id="KW-0418">Kinase</keyword>
<dbReference type="CDD" id="cd16936">
    <property type="entry name" value="HATPase_RsbW-like"/>
    <property type="match status" value="1"/>
</dbReference>
<dbReference type="InterPro" id="IPR050267">
    <property type="entry name" value="Anti-sigma-factor_SerPK"/>
</dbReference>
<dbReference type="Gene3D" id="3.30.565.10">
    <property type="entry name" value="Histidine kinase-like ATPase, C-terminal domain"/>
    <property type="match status" value="1"/>
</dbReference>
<feature type="domain" description="Histidine kinase/HSP90-like ATPase" evidence="2">
    <location>
        <begin position="25"/>
        <end position="133"/>
    </location>
</feature>
<dbReference type="Pfam" id="PF13581">
    <property type="entry name" value="HATPase_c_2"/>
    <property type="match status" value="1"/>
</dbReference>
<dbReference type="SUPFAM" id="SSF55874">
    <property type="entry name" value="ATPase domain of HSP90 chaperone/DNA topoisomerase II/histidine kinase"/>
    <property type="match status" value="1"/>
</dbReference>
<dbReference type="PANTHER" id="PTHR35526">
    <property type="entry name" value="ANTI-SIGMA-F FACTOR RSBW-RELATED"/>
    <property type="match status" value="1"/>
</dbReference>
<dbReference type="Proteomes" id="UP001501442">
    <property type="component" value="Unassembled WGS sequence"/>
</dbReference>
<organism evidence="3 4">
    <name type="scientific">Actinoallomurus vinaceus</name>
    <dbReference type="NCBI Taxonomy" id="1080074"/>
    <lineage>
        <taxon>Bacteria</taxon>
        <taxon>Bacillati</taxon>
        <taxon>Actinomycetota</taxon>
        <taxon>Actinomycetes</taxon>
        <taxon>Streptosporangiales</taxon>
        <taxon>Thermomonosporaceae</taxon>
        <taxon>Actinoallomurus</taxon>
    </lineage>
</organism>
<comment type="caution">
    <text evidence="3">The sequence shown here is derived from an EMBL/GenBank/DDBJ whole genome shotgun (WGS) entry which is preliminary data.</text>
</comment>
<evidence type="ECO:0000313" key="3">
    <source>
        <dbReference type="EMBL" id="GAA4632198.1"/>
    </source>
</evidence>
<keyword evidence="1" id="KW-0808">Transferase</keyword>
<reference evidence="4" key="1">
    <citation type="journal article" date="2019" name="Int. J. Syst. Evol. Microbiol.">
        <title>The Global Catalogue of Microorganisms (GCM) 10K type strain sequencing project: providing services to taxonomists for standard genome sequencing and annotation.</title>
        <authorList>
            <consortium name="The Broad Institute Genomics Platform"/>
            <consortium name="The Broad Institute Genome Sequencing Center for Infectious Disease"/>
            <person name="Wu L."/>
            <person name="Ma J."/>
        </authorList>
    </citation>
    <scope>NUCLEOTIDE SEQUENCE [LARGE SCALE GENOMIC DNA]</scope>
    <source>
        <strain evidence="4">JCM 17939</strain>
    </source>
</reference>
<gene>
    <name evidence="3" type="ORF">GCM10023196_064640</name>
</gene>
<dbReference type="EMBL" id="BAABHK010000010">
    <property type="protein sequence ID" value="GAA4632198.1"/>
    <property type="molecule type" value="Genomic_DNA"/>
</dbReference>
<evidence type="ECO:0000256" key="1">
    <source>
        <dbReference type="ARBA" id="ARBA00022527"/>
    </source>
</evidence>
<name>A0ABP8ULZ4_9ACTN</name>
<evidence type="ECO:0000313" key="4">
    <source>
        <dbReference type="Proteomes" id="UP001501442"/>
    </source>
</evidence>
<sequence length="140" mass="15199">MPGAIVMGQMNIEMDNAVRLTIKGRPEMARNARAFARANLSRLGCSPSAIDDGELIISELVTNAIKAAPGQEIKISIFPLRKYVVMCVYDPGDGLPRQRQAGSHDESGRGIPIVKQCARRYGAFEVVGGKIVWAMVGRQT</sequence>
<protein>
    <recommendedName>
        <fullName evidence="2">Histidine kinase/HSP90-like ATPase domain-containing protein</fullName>
    </recommendedName>
</protein>
<accession>A0ABP8ULZ4</accession>
<keyword evidence="4" id="KW-1185">Reference proteome</keyword>
<dbReference type="InterPro" id="IPR036890">
    <property type="entry name" value="HATPase_C_sf"/>
</dbReference>
<proteinExistence type="predicted"/>
<evidence type="ECO:0000259" key="2">
    <source>
        <dbReference type="Pfam" id="PF13581"/>
    </source>
</evidence>
<dbReference type="InterPro" id="IPR003594">
    <property type="entry name" value="HATPase_dom"/>
</dbReference>
<keyword evidence="1" id="KW-0723">Serine/threonine-protein kinase</keyword>